<comment type="caution">
    <text evidence="2">The sequence shown here is derived from an EMBL/GenBank/DDBJ whole genome shotgun (WGS) entry which is preliminary data.</text>
</comment>
<dbReference type="EMBL" id="JAAAHW010003179">
    <property type="protein sequence ID" value="KAF9987362.1"/>
    <property type="molecule type" value="Genomic_DNA"/>
</dbReference>
<feature type="compositionally biased region" description="Polar residues" evidence="1">
    <location>
        <begin position="78"/>
        <end position="91"/>
    </location>
</feature>
<feature type="region of interest" description="Disordered" evidence="1">
    <location>
        <begin position="248"/>
        <end position="356"/>
    </location>
</feature>
<dbReference type="OrthoDB" id="2450000at2759"/>
<proteinExistence type="predicted"/>
<feature type="compositionally biased region" description="Polar residues" evidence="1">
    <location>
        <begin position="285"/>
        <end position="307"/>
    </location>
</feature>
<feature type="compositionally biased region" description="Basic residues" evidence="1">
    <location>
        <begin position="31"/>
        <end position="40"/>
    </location>
</feature>
<keyword evidence="3" id="KW-1185">Reference proteome</keyword>
<sequence>MAKGKKNMSTTTTTTVPPAAPVVTVQTAKPKSNKQPRRSHGLTGLPVVQPPRRPGSKTTSTSVVSSASSHQPFDTDDTATPNAVSTWNVSPKKQRHQRGLSAPDNNMSCQSRIQLQLNLLSSASSSQTPTRIRKHSLDSNIDKLSSSRPTNRCTTTNYPQMQGRQDREKKSTTKSSKRKLSAKALAAIRSKALVYKEMPLSGNPTSALSLLEIAIRAFPEFAQQLEESPNNSFNCDSEGTNTSAAVVGNERSGVSAHEDTTGSITTKDNEPMPTTPAAPPVIQCPPTQIDENVEGSSQAAEGSISSTKSKKRAIKDRSDSVSQDKDPSATPKMVSKRRRRDGSSSSTALVIGSQQSSISSIGFEANLMDIEQYVEDDLEGFKRLSY</sequence>
<dbReference type="AlphaFoldDB" id="A0A9P6MBF9"/>
<feature type="region of interest" description="Disordered" evidence="1">
    <location>
        <begin position="1"/>
        <end position="106"/>
    </location>
</feature>
<name>A0A9P6MBF9_9FUNG</name>
<organism evidence="2 3">
    <name type="scientific">Modicella reniformis</name>
    <dbReference type="NCBI Taxonomy" id="1440133"/>
    <lineage>
        <taxon>Eukaryota</taxon>
        <taxon>Fungi</taxon>
        <taxon>Fungi incertae sedis</taxon>
        <taxon>Mucoromycota</taxon>
        <taxon>Mortierellomycotina</taxon>
        <taxon>Mortierellomycetes</taxon>
        <taxon>Mortierellales</taxon>
        <taxon>Mortierellaceae</taxon>
        <taxon>Modicella</taxon>
    </lineage>
</organism>
<gene>
    <name evidence="2" type="ORF">BGZ65_004012</name>
</gene>
<reference evidence="2" key="1">
    <citation type="journal article" date="2020" name="Fungal Divers.">
        <title>Resolving the Mortierellaceae phylogeny through synthesis of multi-gene phylogenetics and phylogenomics.</title>
        <authorList>
            <person name="Vandepol N."/>
            <person name="Liber J."/>
            <person name="Desiro A."/>
            <person name="Na H."/>
            <person name="Kennedy M."/>
            <person name="Barry K."/>
            <person name="Grigoriev I.V."/>
            <person name="Miller A.N."/>
            <person name="O'Donnell K."/>
            <person name="Stajich J.E."/>
            <person name="Bonito G."/>
        </authorList>
    </citation>
    <scope>NUCLEOTIDE SEQUENCE</scope>
    <source>
        <strain evidence="2">MES-2147</strain>
    </source>
</reference>
<feature type="compositionally biased region" description="Low complexity" evidence="1">
    <location>
        <begin position="56"/>
        <end position="69"/>
    </location>
</feature>
<evidence type="ECO:0000313" key="3">
    <source>
        <dbReference type="Proteomes" id="UP000749646"/>
    </source>
</evidence>
<feature type="compositionally biased region" description="Low complexity" evidence="1">
    <location>
        <begin position="10"/>
        <end position="28"/>
    </location>
</feature>
<feature type="region of interest" description="Disordered" evidence="1">
    <location>
        <begin position="122"/>
        <end position="181"/>
    </location>
</feature>
<evidence type="ECO:0000256" key="1">
    <source>
        <dbReference type="SAM" id="MobiDB-lite"/>
    </source>
</evidence>
<feature type="compositionally biased region" description="Polar residues" evidence="1">
    <location>
        <begin position="142"/>
        <end position="163"/>
    </location>
</feature>
<feature type="compositionally biased region" description="Low complexity" evidence="1">
    <location>
        <begin position="343"/>
        <end position="356"/>
    </location>
</feature>
<evidence type="ECO:0000313" key="2">
    <source>
        <dbReference type="EMBL" id="KAF9987362.1"/>
    </source>
</evidence>
<feature type="compositionally biased region" description="Basic and acidic residues" evidence="1">
    <location>
        <begin position="315"/>
        <end position="327"/>
    </location>
</feature>
<accession>A0A9P6MBF9</accession>
<feature type="compositionally biased region" description="Pro residues" evidence="1">
    <location>
        <begin position="273"/>
        <end position="283"/>
    </location>
</feature>
<dbReference type="Proteomes" id="UP000749646">
    <property type="component" value="Unassembled WGS sequence"/>
</dbReference>
<protein>
    <submittedName>
        <fullName evidence="2">Uncharacterized protein</fullName>
    </submittedName>
</protein>